<keyword evidence="3" id="KW-1185">Reference proteome</keyword>
<dbReference type="CDD" id="cd00761">
    <property type="entry name" value="Glyco_tranf_GTA_type"/>
    <property type="match status" value="1"/>
</dbReference>
<reference evidence="2 3" key="1">
    <citation type="submission" date="2019-12" db="EMBL/GenBank/DDBJ databases">
        <title>Nesterenkonia muleiensis sp. nov., a novel actinobacterium isolated from sap of Populus euphratica.</title>
        <authorList>
            <person name="Wang R."/>
        </authorList>
    </citation>
    <scope>NUCLEOTIDE SEQUENCE [LARGE SCALE GENOMIC DNA]</scope>
    <source>
        <strain evidence="2 3">F10</strain>
    </source>
</reference>
<proteinExistence type="predicted"/>
<dbReference type="CDD" id="cd01635">
    <property type="entry name" value="Glycosyltransferase_GTB-type"/>
    <property type="match status" value="1"/>
</dbReference>
<dbReference type="InterPro" id="IPR029044">
    <property type="entry name" value="Nucleotide-diphossugar_trans"/>
</dbReference>
<dbReference type="EMBL" id="WRPM01000036">
    <property type="protein sequence ID" value="MVT25826.1"/>
    <property type="molecule type" value="Genomic_DNA"/>
</dbReference>
<dbReference type="PANTHER" id="PTHR43685:SF2">
    <property type="entry name" value="GLYCOSYLTRANSFERASE 2-LIKE DOMAIN-CONTAINING PROTEIN"/>
    <property type="match status" value="1"/>
</dbReference>
<organism evidence="2 3">
    <name type="scientific">Nesterenkonia alkaliphila</name>
    <dbReference type="NCBI Taxonomy" id="1463631"/>
    <lineage>
        <taxon>Bacteria</taxon>
        <taxon>Bacillati</taxon>
        <taxon>Actinomycetota</taxon>
        <taxon>Actinomycetes</taxon>
        <taxon>Micrococcales</taxon>
        <taxon>Micrococcaceae</taxon>
        <taxon>Nesterenkonia</taxon>
    </lineage>
</organism>
<gene>
    <name evidence="2" type="ORF">GNZ21_05540</name>
</gene>
<sequence length="1360" mass="152525">MKYKVVNFRADRISGWFYDPAQAEGRRPLDLLVDGEPVAAVPCNIFREELPEEEFSTRNVGFVTTLPPQLWTGQSYSVALRERSEGRVLHEKTLSAPDRRFSADPDLIGDFNISELGQIAGWVSYQGGRCWVRIYVDGQRVCARKADAPTIAWSEGELAIAAPRGYAFSYQLPGEHFDDEEHLVETVVVSPKGVVTAAQCRVKLSSEHQEWAEEESERVSAGRRDWRPPWKKASKIRHDIRVEKFELTSSYARVALSGPVKNKRVILRLGSSAVALRALESTTQQGARSYAAEIPMAKRLSAALPRWDKGSELEDTYDLRLGEAAGSRPSGLPDTLTDDHPGELAFSGVRLEAGQLGGFAFHTGDLDTSLSIVLSEVTGNGTEELFRVRAASGDEDAAILHGVQQTGGYTVPLPLDELLDRPVNLMLTAEHEGVAHELWRVEQFLLTQDWVLTQALETPNRRSATALIVRARRAGLDTAVESFLSQYKAAASELTLRDLEVAIADYRRDSESDSLAPSSGALWYWVEELRNNRGRLQWFTQNAIRNRTGDAKDVLAYAATKGRHDFAQLHGLLESTRAQLFTAEATERIMRNSWRSALLCLARFLYSAPRDETDWLDALTLYSLVHEHRGLESVRTTDRAYYGDLLVWRRRYEDARNVLDTEDFDPQHDYSQRVLALNTLNPALNSSADSSGWWAQFNTVLTDGGAEPVSADATDVSFFSLPTCLAHRASTGESEGPLVSVIMPIYEPSTATDVAVASLLGQTWGNLEIIMIDDASPSETADGTATGYRHRLERLAEQDSRIRLIFNTENRGSYSVRNEALDLARGEFFTVADKDDWHHPQQIEIQARQLVNDPELIANETNWARVDANLKFIMRSATGRVVYPSLPSLMFRREPVLRDLGYWDTVRKSGDSEFKSRMENYYGFKIEPVTSAPLALALMEGGNLTANDMGAGYLAPDRRAYLRAYKRWHRSIREDDASPYMPKTLDKRPFVAPPAYLPQRSLDVPSYDVVFASEFGFLAGNSTSLFNEISVCLEAGLKVGVIPLQNGLIPSAAKRQFNQRIDELIFDGRVDRLSLDTEAVTDLLVIRWPTAVQIVRDSPAALRAGRIVIVSNHPPYEPSGERRSYDIGVVTRNVERIFGRRPLWAPQSEQIGAMLEPLLPASDLADCSWKGIIRLKDEHISRNRFDPSRCPVIGRHARDDTAKWPSDREVFRQVYPVDGSVDVCILGGARVPMRKGYLPRSAENWEIYAFNEIEVDQYLSQRIDFFVYFHSDGWLEAFGMAILEAMSYGVVCVLPYHFEPVFKEAAVYAAPEDSLSVVKNLWGEAQYAAQQARARRFIERECTPNAYLERLASLGVGIER</sequence>
<feature type="domain" description="Glycosyltransferase 2-like" evidence="1">
    <location>
        <begin position="740"/>
        <end position="855"/>
    </location>
</feature>
<protein>
    <submittedName>
        <fullName evidence="2">Glycosyltransferase</fullName>
    </submittedName>
</protein>
<accession>A0A7K1UHE5</accession>
<dbReference type="OrthoDB" id="8549922at2"/>
<evidence type="ECO:0000259" key="1">
    <source>
        <dbReference type="Pfam" id="PF00535"/>
    </source>
</evidence>
<keyword evidence="2" id="KW-0808">Transferase</keyword>
<dbReference type="GO" id="GO:0016740">
    <property type="term" value="F:transferase activity"/>
    <property type="evidence" value="ECO:0007669"/>
    <property type="project" value="UniProtKB-KW"/>
</dbReference>
<evidence type="ECO:0000313" key="3">
    <source>
        <dbReference type="Proteomes" id="UP000460157"/>
    </source>
</evidence>
<dbReference type="SUPFAM" id="SSF53448">
    <property type="entry name" value="Nucleotide-diphospho-sugar transferases"/>
    <property type="match status" value="1"/>
</dbReference>
<evidence type="ECO:0000313" key="2">
    <source>
        <dbReference type="EMBL" id="MVT25826.1"/>
    </source>
</evidence>
<dbReference type="InterPro" id="IPR001173">
    <property type="entry name" value="Glyco_trans_2-like"/>
</dbReference>
<dbReference type="Gene3D" id="3.90.550.10">
    <property type="entry name" value="Spore Coat Polysaccharide Biosynthesis Protein SpsA, Chain A"/>
    <property type="match status" value="1"/>
</dbReference>
<dbReference type="Proteomes" id="UP000460157">
    <property type="component" value="Unassembled WGS sequence"/>
</dbReference>
<dbReference type="PANTHER" id="PTHR43685">
    <property type="entry name" value="GLYCOSYLTRANSFERASE"/>
    <property type="match status" value="1"/>
</dbReference>
<dbReference type="Pfam" id="PF00535">
    <property type="entry name" value="Glycos_transf_2"/>
    <property type="match status" value="1"/>
</dbReference>
<dbReference type="RefSeq" id="WP_157322161.1">
    <property type="nucleotide sequence ID" value="NZ_BMFX01000042.1"/>
</dbReference>
<dbReference type="InterPro" id="IPR050834">
    <property type="entry name" value="Glycosyltransf_2"/>
</dbReference>
<name>A0A7K1UHE5_9MICC</name>
<comment type="caution">
    <text evidence="2">The sequence shown here is derived from an EMBL/GenBank/DDBJ whole genome shotgun (WGS) entry which is preliminary data.</text>
</comment>